<sequence length="41" mass="4320">MTCLPTFPPGYAPATSLSFLGKQSTFAGLNCKVSLVVQEKS</sequence>
<dbReference type="EMBL" id="KY774314">
    <property type="protein sequence ID" value="ART30835.1"/>
    <property type="molecule type" value="Genomic_DNA"/>
</dbReference>
<evidence type="ECO:0000313" key="1">
    <source>
        <dbReference type="EMBL" id="ART30835.1"/>
    </source>
</evidence>
<gene>
    <name evidence="1" type="ORF">AEK19_MT0579</name>
</gene>
<accession>A0A1Y0B082</accession>
<name>A0A1Y0B082_9LAMI</name>
<organism evidence="1">
    <name type="scientific">Utricularia reniformis</name>
    <dbReference type="NCBI Taxonomy" id="192314"/>
    <lineage>
        <taxon>Eukaryota</taxon>
        <taxon>Viridiplantae</taxon>
        <taxon>Streptophyta</taxon>
        <taxon>Embryophyta</taxon>
        <taxon>Tracheophyta</taxon>
        <taxon>Spermatophyta</taxon>
        <taxon>Magnoliopsida</taxon>
        <taxon>eudicotyledons</taxon>
        <taxon>Gunneridae</taxon>
        <taxon>Pentapetalae</taxon>
        <taxon>asterids</taxon>
        <taxon>lamiids</taxon>
        <taxon>Lamiales</taxon>
        <taxon>Lentibulariaceae</taxon>
        <taxon>Utricularia</taxon>
    </lineage>
</organism>
<protein>
    <submittedName>
        <fullName evidence="1">Uncharacterized protein</fullName>
    </submittedName>
</protein>
<keyword evidence="1" id="KW-0496">Mitochondrion</keyword>
<dbReference type="AlphaFoldDB" id="A0A1Y0B082"/>
<reference evidence="1" key="1">
    <citation type="submission" date="2017-03" db="EMBL/GenBank/DDBJ databases">
        <title>The mitochondrial genome of the carnivorous plant Utricularia reniformis (Lentibulariaceae): structure, comparative analysis and evolutionary landmarks.</title>
        <authorList>
            <person name="Silva S.R."/>
            <person name="Alvarenga D.O."/>
            <person name="Michael T.P."/>
            <person name="Miranda V.F.O."/>
            <person name="Varani A.M."/>
        </authorList>
    </citation>
    <scope>NUCLEOTIDE SEQUENCE</scope>
</reference>
<geneLocation type="mitochondrion" evidence="1"/>
<proteinExistence type="predicted"/>